<dbReference type="SUPFAM" id="SSF53335">
    <property type="entry name" value="S-adenosyl-L-methionine-dependent methyltransferases"/>
    <property type="match status" value="1"/>
</dbReference>
<dbReference type="InterPro" id="IPR029063">
    <property type="entry name" value="SAM-dependent_MTases_sf"/>
</dbReference>
<dbReference type="EMBL" id="JBEUKS010000001">
    <property type="protein sequence ID" value="MFC1437636.1"/>
    <property type="molecule type" value="Genomic_DNA"/>
</dbReference>
<proteinExistence type="predicted"/>
<feature type="region of interest" description="Disordered" evidence="1">
    <location>
        <begin position="1"/>
        <end position="21"/>
    </location>
</feature>
<dbReference type="Proteomes" id="UP001592581">
    <property type="component" value="Unassembled WGS sequence"/>
</dbReference>
<keyword evidence="2" id="KW-0808">Transferase</keyword>
<evidence type="ECO:0000313" key="3">
    <source>
        <dbReference type="Proteomes" id="UP001592581"/>
    </source>
</evidence>
<dbReference type="EC" id="2.1.1.-" evidence="2"/>
<protein>
    <submittedName>
        <fullName evidence="2">SAM-dependent methyltransferase</fullName>
        <ecNumber evidence="2">2.1.1.-</ecNumber>
    </submittedName>
</protein>
<evidence type="ECO:0000313" key="2">
    <source>
        <dbReference type="EMBL" id="MFC1437636.1"/>
    </source>
</evidence>
<dbReference type="CDD" id="cd02440">
    <property type="entry name" value="AdoMet_MTases"/>
    <property type="match status" value="1"/>
</dbReference>
<sequence>MARETDWMKGTGEPGPLPSADLQMDIPHPSRMYDYYLGGKDNFPADREAAERAVAANPEFRSTARANRSFLQRAVRFAAEQGIDQFLDIGTGIPTAGNTHQIAQQVTPSARVAYVDNDPIVLAHARALMADLGNGPTTVLQADLRDPAAILADPRLLAHLDFDRPVALVLVAVLHFLRDEDKPHAVVAELLSALVPGSLLILSHGTADFVSPEVRDSIISVYDKATAPLVGRPRAEVTRFFDGLDMVDPGVVTVPLWRPTETPDEGADRVGIYCGVARKPVN</sequence>
<reference evidence="2 3" key="1">
    <citation type="submission" date="2024-06" db="EMBL/GenBank/DDBJ databases">
        <authorList>
            <person name="Lee S.D."/>
        </authorList>
    </citation>
    <scope>NUCLEOTIDE SEQUENCE [LARGE SCALE GENOMIC DNA]</scope>
    <source>
        <strain evidence="2 3">N1-10</strain>
    </source>
</reference>
<comment type="caution">
    <text evidence="2">The sequence shown here is derived from an EMBL/GenBank/DDBJ whole genome shotgun (WGS) entry which is preliminary data.</text>
</comment>
<organism evidence="2 3">
    <name type="scientific">Streptacidiphilus jeojiensis</name>
    <dbReference type="NCBI Taxonomy" id="3229225"/>
    <lineage>
        <taxon>Bacteria</taxon>
        <taxon>Bacillati</taxon>
        <taxon>Actinomycetota</taxon>
        <taxon>Actinomycetes</taxon>
        <taxon>Kitasatosporales</taxon>
        <taxon>Streptomycetaceae</taxon>
        <taxon>Streptacidiphilus</taxon>
    </lineage>
</organism>
<gene>
    <name evidence="2" type="ORF">ABUW04_05135</name>
</gene>
<accession>A0ABV6XHA3</accession>
<dbReference type="Pfam" id="PF04672">
    <property type="entry name" value="Methyltransf_19"/>
    <property type="match status" value="1"/>
</dbReference>
<evidence type="ECO:0000256" key="1">
    <source>
        <dbReference type="SAM" id="MobiDB-lite"/>
    </source>
</evidence>
<dbReference type="Gene3D" id="3.40.50.150">
    <property type="entry name" value="Vaccinia Virus protein VP39"/>
    <property type="match status" value="1"/>
</dbReference>
<dbReference type="GO" id="GO:0032259">
    <property type="term" value="P:methylation"/>
    <property type="evidence" value="ECO:0007669"/>
    <property type="project" value="UniProtKB-KW"/>
</dbReference>
<dbReference type="PIRSF" id="PIRSF017393">
    <property type="entry name" value="MTase_SAV2177"/>
    <property type="match status" value="1"/>
</dbReference>
<dbReference type="InterPro" id="IPR006764">
    <property type="entry name" value="SAM_dep_MeTrfase_SAV2177_type"/>
</dbReference>
<keyword evidence="2" id="KW-0489">Methyltransferase</keyword>
<name>A0ABV6XHA3_9ACTN</name>
<keyword evidence="3" id="KW-1185">Reference proteome</keyword>
<dbReference type="GO" id="GO:0008168">
    <property type="term" value="F:methyltransferase activity"/>
    <property type="evidence" value="ECO:0007669"/>
    <property type="project" value="UniProtKB-KW"/>
</dbReference>